<evidence type="ECO:0000313" key="2">
    <source>
        <dbReference type="Proteomes" id="UP000486903"/>
    </source>
</evidence>
<dbReference type="RefSeq" id="WP_003370640.1">
    <property type="nucleotide sequence ID" value="NZ_JACBBA010000002.1"/>
</dbReference>
<organism evidence="1 2">
    <name type="scientific">Clostridium botulinum</name>
    <dbReference type="NCBI Taxonomy" id="1491"/>
    <lineage>
        <taxon>Bacteria</taxon>
        <taxon>Bacillati</taxon>
        <taxon>Bacillota</taxon>
        <taxon>Clostridia</taxon>
        <taxon>Eubacteriales</taxon>
        <taxon>Clostridiaceae</taxon>
        <taxon>Clostridium</taxon>
    </lineage>
</organism>
<proteinExistence type="predicted"/>
<name>A0A6B4JKX4_CLOBO</name>
<protein>
    <submittedName>
        <fullName evidence="1">Uncharacterized protein</fullName>
    </submittedName>
</protein>
<dbReference type="AlphaFoldDB" id="A0A6B4JKX4"/>
<sequence>MKLEKLKSYDEWMRTERGDIFNELAMDYTHKYKRELGKDNLEMVMKDNTRYIFPTNITKIDFNNILKENNINNNDIKEINEIF</sequence>
<dbReference type="EMBL" id="SXFB01000002">
    <property type="protein sequence ID" value="NFV25206.1"/>
    <property type="molecule type" value="Genomic_DNA"/>
</dbReference>
<dbReference type="Proteomes" id="UP000486903">
    <property type="component" value="Unassembled WGS sequence"/>
</dbReference>
<gene>
    <name evidence="1" type="ORF">FDG31_03335</name>
</gene>
<comment type="caution">
    <text evidence="1">The sequence shown here is derived from an EMBL/GenBank/DDBJ whole genome shotgun (WGS) entry which is preliminary data.</text>
</comment>
<accession>A0A6B4JKX4</accession>
<evidence type="ECO:0000313" key="1">
    <source>
        <dbReference type="EMBL" id="NFV25206.1"/>
    </source>
</evidence>
<reference evidence="1 2" key="1">
    <citation type="submission" date="2019-04" db="EMBL/GenBank/DDBJ databases">
        <title>Genome sequencing of Clostridium botulinum Groups I-IV and Clostridium butyricum.</title>
        <authorList>
            <person name="Brunt J."/>
            <person name="Van Vliet A.H.M."/>
            <person name="Stringer S.C."/>
            <person name="Carter A.T."/>
            <person name="Peck M.W."/>
        </authorList>
    </citation>
    <scope>NUCLEOTIDE SEQUENCE [LARGE SCALE GENOMIC DNA]</scope>
    <source>
        <strain evidence="1 2">BL81</strain>
    </source>
</reference>